<dbReference type="PRINTS" id="PR00094">
    <property type="entry name" value="ADENYLTKNASE"/>
</dbReference>
<dbReference type="EC" id="2.7.4.3" evidence="5 7"/>
<proteinExistence type="inferred from homology"/>
<comment type="function">
    <text evidence="5">Catalyzes the reversible transfer of the terminal phosphate group between ATP and AMP. Plays an important role in cellular energy homeostasis and in adenine nucleotide metabolism.</text>
</comment>
<feature type="binding site" evidence="5">
    <location>
        <position position="37"/>
    </location>
    <ligand>
        <name>AMP</name>
        <dbReference type="ChEBI" id="CHEBI:456215"/>
    </ligand>
</feature>
<feature type="binding site" evidence="5">
    <location>
        <begin position="86"/>
        <end position="89"/>
    </location>
    <ligand>
        <name>AMP</name>
        <dbReference type="ChEBI" id="CHEBI:456215"/>
    </ligand>
</feature>
<feature type="binding site" evidence="5">
    <location>
        <position position="32"/>
    </location>
    <ligand>
        <name>AMP</name>
        <dbReference type="ChEBI" id="CHEBI:456215"/>
    </ligand>
</feature>
<dbReference type="Pfam" id="PF00406">
    <property type="entry name" value="ADK"/>
    <property type="match status" value="1"/>
</dbReference>
<feature type="binding site" evidence="5">
    <location>
        <position position="93"/>
    </location>
    <ligand>
        <name>AMP</name>
        <dbReference type="ChEBI" id="CHEBI:456215"/>
    </ligand>
</feature>
<dbReference type="CDD" id="cd01428">
    <property type="entry name" value="ADK"/>
    <property type="match status" value="1"/>
</dbReference>
<dbReference type="Gene3D" id="3.40.50.300">
    <property type="entry name" value="P-loop containing nucleotide triphosphate hydrolases"/>
    <property type="match status" value="1"/>
</dbReference>
<feature type="binding site" evidence="5">
    <location>
        <position position="128"/>
    </location>
    <ligand>
        <name>ATP</name>
        <dbReference type="ChEBI" id="CHEBI:30616"/>
    </ligand>
</feature>
<keyword evidence="4 5" id="KW-0418">Kinase</keyword>
<evidence type="ECO:0000313" key="9">
    <source>
        <dbReference type="Proteomes" id="UP000284057"/>
    </source>
</evidence>
<dbReference type="InterPro" id="IPR027417">
    <property type="entry name" value="P-loop_NTPase"/>
</dbReference>
<comment type="caution">
    <text evidence="5">Lacks conserved residue(s) required for the propagation of feature annotation.</text>
</comment>
<dbReference type="Proteomes" id="UP000284057">
    <property type="component" value="Unassembled WGS sequence"/>
</dbReference>
<evidence type="ECO:0000256" key="3">
    <source>
        <dbReference type="ARBA" id="ARBA00022741"/>
    </source>
</evidence>
<dbReference type="HAMAP" id="MF_00235">
    <property type="entry name" value="Adenylate_kinase_Adk"/>
    <property type="match status" value="1"/>
</dbReference>
<evidence type="ECO:0000256" key="7">
    <source>
        <dbReference type="RuleBase" id="RU003331"/>
    </source>
</evidence>
<dbReference type="RefSeq" id="WP_119662867.1">
    <property type="nucleotide sequence ID" value="NZ_QUAL01000409.1"/>
</dbReference>
<dbReference type="NCBIfam" id="NF011105">
    <property type="entry name" value="PRK14532.1"/>
    <property type="match status" value="1"/>
</dbReference>
<comment type="pathway">
    <text evidence="5">Purine metabolism; AMP biosynthesis via salvage pathway; AMP from ADP: step 1/1.</text>
</comment>
<dbReference type="AlphaFoldDB" id="A0A418KI25"/>
<sequence length="193" mass="21442">MTRLLIMGPPGAGKGTQAELVAKRFAVPAISTGDIFRSNIADQTELGREVKSYLDSGRYVPDELTNEVVRDRLSQADVADGFLLDGYPRTLSQVDFLDKVLAEQGHELDHVIVLDVDVDEVVKRLHQRAIQEGRSDDSPEVIRERQEVYLQQTAPLIAVYRDRGLVFEVDGLGSVEEVQQRVADAIAQPPQPH</sequence>
<keyword evidence="3 5" id="KW-0547">Nucleotide-binding</keyword>
<feature type="region of interest" description="NMP" evidence="5">
    <location>
        <begin position="31"/>
        <end position="60"/>
    </location>
</feature>
<dbReference type="GO" id="GO:0004017">
    <property type="term" value="F:AMP kinase activity"/>
    <property type="evidence" value="ECO:0007669"/>
    <property type="project" value="UniProtKB-UniRule"/>
</dbReference>
<dbReference type="PANTHER" id="PTHR23359">
    <property type="entry name" value="NUCLEOTIDE KINASE"/>
    <property type="match status" value="1"/>
</dbReference>
<dbReference type="InterPro" id="IPR033690">
    <property type="entry name" value="Adenylat_kinase_CS"/>
</dbReference>
<comment type="catalytic activity">
    <reaction evidence="5 7">
        <text>AMP + ATP = 2 ADP</text>
        <dbReference type="Rhea" id="RHEA:12973"/>
        <dbReference type="ChEBI" id="CHEBI:30616"/>
        <dbReference type="ChEBI" id="CHEBI:456215"/>
        <dbReference type="ChEBI" id="CHEBI:456216"/>
        <dbReference type="EC" id="2.7.4.3"/>
    </reaction>
</comment>
<keyword evidence="1 5" id="KW-0808">Transferase</keyword>
<dbReference type="NCBIfam" id="NF001381">
    <property type="entry name" value="PRK00279.1-3"/>
    <property type="match status" value="1"/>
</dbReference>
<evidence type="ECO:0000256" key="1">
    <source>
        <dbReference type="ARBA" id="ARBA00022679"/>
    </source>
</evidence>
<dbReference type="NCBIfam" id="NF011100">
    <property type="entry name" value="PRK14527.1"/>
    <property type="match status" value="1"/>
</dbReference>
<comment type="subunit">
    <text evidence="5 7">Monomer.</text>
</comment>
<evidence type="ECO:0000256" key="2">
    <source>
        <dbReference type="ARBA" id="ARBA00022727"/>
    </source>
</evidence>
<dbReference type="GO" id="GO:0005524">
    <property type="term" value="F:ATP binding"/>
    <property type="evidence" value="ECO:0007669"/>
    <property type="project" value="UniProtKB-UniRule"/>
</dbReference>
<feature type="binding site" evidence="5">
    <location>
        <position position="134"/>
    </location>
    <ligand>
        <name>AMP</name>
        <dbReference type="ChEBI" id="CHEBI:456215"/>
    </ligand>
</feature>
<keyword evidence="5" id="KW-0963">Cytoplasm</keyword>
<evidence type="ECO:0000256" key="6">
    <source>
        <dbReference type="RuleBase" id="RU003330"/>
    </source>
</evidence>
<dbReference type="GO" id="GO:0005737">
    <property type="term" value="C:cytoplasm"/>
    <property type="evidence" value="ECO:0007669"/>
    <property type="project" value="UniProtKB-SubCell"/>
</dbReference>
<dbReference type="GO" id="GO:0044209">
    <property type="term" value="P:AMP salvage"/>
    <property type="evidence" value="ECO:0007669"/>
    <property type="project" value="UniProtKB-UniRule"/>
</dbReference>
<organism evidence="8 9">
    <name type="scientific">Jiangella rhizosphaerae</name>
    <dbReference type="NCBI Taxonomy" id="2293569"/>
    <lineage>
        <taxon>Bacteria</taxon>
        <taxon>Bacillati</taxon>
        <taxon>Actinomycetota</taxon>
        <taxon>Actinomycetes</taxon>
        <taxon>Jiangellales</taxon>
        <taxon>Jiangellaceae</taxon>
        <taxon>Jiangella</taxon>
    </lineage>
</organism>
<evidence type="ECO:0000313" key="8">
    <source>
        <dbReference type="EMBL" id="RIQ12179.1"/>
    </source>
</evidence>
<comment type="caution">
    <text evidence="8">The sequence shown here is derived from an EMBL/GenBank/DDBJ whole genome shotgun (WGS) entry which is preliminary data.</text>
</comment>
<reference evidence="8 9" key="1">
    <citation type="submission" date="2018-09" db="EMBL/GenBank/DDBJ databases">
        <title>Isolation, diversity and antifungal activity of actinobacteria from wheat.</title>
        <authorList>
            <person name="Han C."/>
        </authorList>
    </citation>
    <scope>NUCLEOTIDE SEQUENCE [LARGE SCALE GENOMIC DNA]</scope>
    <source>
        <strain evidence="8 9">NEAU-YY265</strain>
    </source>
</reference>
<dbReference type="SUPFAM" id="SSF52540">
    <property type="entry name" value="P-loop containing nucleoside triphosphate hydrolases"/>
    <property type="match status" value="1"/>
</dbReference>
<feature type="binding site" evidence="5">
    <location>
        <begin position="58"/>
        <end position="60"/>
    </location>
    <ligand>
        <name>AMP</name>
        <dbReference type="ChEBI" id="CHEBI:456215"/>
    </ligand>
</feature>
<evidence type="ECO:0000256" key="4">
    <source>
        <dbReference type="ARBA" id="ARBA00022777"/>
    </source>
</evidence>
<name>A0A418KI25_9ACTN</name>
<dbReference type="UniPathway" id="UPA00588">
    <property type="reaction ID" value="UER00649"/>
</dbReference>
<evidence type="ECO:0000256" key="5">
    <source>
        <dbReference type="HAMAP-Rule" id="MF_00235"/>
    </source>
</evidence>
<accession>A0A418KI25</accession>
<keyword evidence="9" id="KW-1185">Reference proteome</keyword>
<dbReference type="InterPro" id="IPR006259">
    <property type="entry name" value="Adenyl_kin_sub"/>
</dbReference>
<comment type="domain">
    <text evidence="5">Consists of three domains, a large central CORE domain and two small peripheral domains, NMPbind and LID, which undergo movements during catalysis. The LID domain closes over the site of phosphoryl transfer upon ATP binding. Assembling and dissambling the active center during each catalytic cycle provides an effective means to prevent ATP hydrolysis.</text>
</comment>
<gene>
    <name evidence="5" type="primary">adk</name>
    <name evidence="8" type="ORF">DY240_27565</name>
</gene>
<dbReference type="EMBL" id="QUAL01000409">
    <property type="protein sequence ID" value="RIQ12179.1"/>
    <property type="molecule type" value="Genomic_DNA"/>
</dbReference>
<protein>
    <recommendedName>
        <fullName evidence="5 7">Adenylate kinase</fullName>
        <shortName evidence="5">AK</shortName>
        <ecNumber evidence="5 7">2.7.4.3</ecNumber>
    </recommendedName>
    <alternativeName>
        <fullName evidence="5">ATP-AMP transphosphorylase</fullName>
    </alternativeName>
    <alternativeName>
        <fullName evidence="5">ATP:AMP phosphotransferase</fullName>
    </alternativeName>
    <alternativeName>
        <fullName evidence="5">Adenylate monophosphate kinase</fullName>
    </alternativeName>
</protein>
<dbReference type="PROSITE" id="PS00113">
    <property type="entry name" value="ADENYLATE_KINASE"/>
    <property type="match status" value="1"/>
</dbReference>
<feature type="binding site" evidence="5">
    <location>
        <position position="145"/>
    </location>
    <ligand>
        <name>AMP</name>
        <dbReference type="ChEBI" id="CHEBI:456215"/>
    </ligand>
</feature>
<feature type="binding site" evidence="5">
    <location>
        <begin position="11"/>
        <end position="16"/>
    </location>
    <ligand>
        <name>ATP</name>
        <dbReference type="ChEBI" id="CHEBI:30616"/>
    </ligand>
</feature>
<dbReference type="NCBIfam" id="TIGR01351">
    <property type="entry name" value="adk"/>
    <property type="match status" value="1"/>
</dbReference>
<keyword evidence="5 7" id="KW-0067">ATP-binding</keyword>
<dbReference type="NCBIfam" id="NF011101">
    <property type="entry name" value="PRK14528.1"/>
    <property type="match status" value="1"/>
</dbReference>
<keyword evidence="2 5" id="KW-0545">Nucleotide biosynthesis</keyword>
<dbReference type="OrthoDB" id="9805030at2"/>
<feature type="binding site" evidence="5">
    <location>
        <position position="173"/>
    </location>
    <ligand>
        <name>ATP</name>
        <dbReference type="ChEBI" id="CHEBI:30616"/>
    </ligand>
</feature>
<comment type="similarity">
    <text evidence="5 6">Belongs to the adenylate kinase family.</text>
</comment>
<comment type="subcellular location">
    <subcellularLocation>
        <location evidence="5 7">Cytoplasm</location>
    </subcellularLocation>
</comment>
<dbReference type="NCBIfam" id="NF011104">
    <property type="entry name" value="PRK14531.1"/>
    <property type="match status" value="1"/>
</dbReference>
<dbReference type="InterPro" id="IPR000850">
    <property type="entry name" value="Adenylat/UMP-CMP_kin"/>
</dbReference>